<evidence type="ECO:0000313" key="6">
    <source>
        <dbReference type="Proteomes" id="UP001271007"/>
    </source>
</evidence>
<keyword evidence="6" id="KW-1185">Reference proteome</keyword>
<dbReference type="Pfam" id="PF07249">
    <property type="entry name" value="Cerato-platanin"/>
    <property type="match status" value="1"/>
</dbReference>
<dbReference type="Gene3D" id="2.40.40.10">
    <property type="entry name" value="RlpA-like domain"/>
    <property type="match status" value="1"/>
</dbReference>
<sequence length="222" mass="23191">MKTTFFIAAATAFTTVSSLAIPPAKRDGGSISITPHDSYGSSIGVLGCKINVNRVAYWPMQPSCDGMCMKVSANGRSTTLLQIDTSGGAYDISYEAWNILKTGQSATTDPVEGGGFAATYERVDMSQCADIITESSGKLAFTAANSMNYIAGCPANSWVGRNYALYNIANSVCSLGVDERCTLDMSVSNQPSCPSGLGSQKPLAGDQVMNIIYGTGAKQVAA</sequence>
<name>A0AAJ0G7F8_9PEZI</name>
<dbReference type="Proteomes" id="UP001271007">
    <property type="component" value="Unassembled WGS sequence"/>
</dbReference>
<evidence type="ECO:0000256" key="4">
    <source>
        <dbReference type="SAM" id="SignalP"/>
    </source>
</evidence>
<feature type="signal peptide" evidence="4">
    <location>
        <begin position="1"/>
        <end position="20"/>
    </location>
</feature>
<dbReference type="InterPro" id="IPR010829">
    <property type="entry name" value="Cerato-platanin"/>
</dbReference>
<proteinExistence type="inferred from homology"/>
<dbReference type="AlphaFoldDB" id="A0AAJ0G7F8"/>
<comment type="caution">
    <text evidence="5">The sequence shown here is derived from an EMBL/GenBank/DDBJ whole genome shotgun (WGS) entry which is preliminary data.</text>
</comment>
<evidence type="ECO:0000256" key="2">
    <source>
        <dbReference type="ARBA" id="ARBA00010421"/>
    </source>
</evidence>
<gene>
    <name evidence="5" type="ORF">LTR09_007793</name>
</gene>
<evidence type="ECO:0000256" key="3">
    <source>
        <dbReference type="ARBA" id="ARBA00022525"/>
    </source>
</evidence>
<organism evidence="5 6">
    <name type="scientific">Extremus antarcticus</name>
    <dbReference type="NCBI Taxonomy" id="702011"/>
    <lineage>
        <taxon>Eukaryota</taxon>
        <taxon>Fungi</taxon>
        <taxon>Dikarya</taxon>
        <taxon>Ascomycota</taxon>
        <taxon>Pezizomycotina</taxon>
        <taxon>Dothideomycetes</taxon>
        <taxon>Dothideomycetidae</taxon>
        <taxon>Mycosphaerellales</taxon>
        <taxon>Extremaceae</taxon>
        <taxon>Extremus</taxon>
    </lineage>
</organism>
<comment type="subcellular location">
    <subcellularLocation>
        <location evidence="1">Secreted</location>
    </subcellularLocation>
</comment>
<evidence type="ECO:0008006" key="7">
    <source>
        <dbReference type="Google" id="ProtNLM"/>
    </source>
</evidence>
<evidence type="ECO:0000256" key="1">
    <source>
        <dbReference type="ARBA" id="ARBA00004613"/>
    </source>
</evidence>
<dbReference type="EMBL" id="JAWDJX010000028">
    <property type="protein sequence ID" value="KAK3051044.1"/>
    <property type="molecule type" value="Genomic_DNA"/>
</dbReference>
<reference evidence="5" key="1">
    <citation type="submission" date="2023-04" db="EMBL/GenBank/DDBJ databases">
        <title>Black Yeasts Isolated from many extreme environments.</title>
        <authorList>
            <person name="Coleine C."/>
            <person name="Stajich J.E."/>
            <person name="Selbmann L."/>
        </authorList>
    </citation>
    <scope>NUCLEOTIDE SEQUENCE</scope>
    <source>
        <strain evidence="5">CCFEE 5312</strain>
    </source>
</reference>
<keyword evidence="3" id="KW-0964">Secreted</keyword>
<protein>
    <recommendedName>
        <fullName evidence="7">Cerato-platanin</fullName>
    </recommendedName>
</protein>
<keyword evidence="4" id="KW-0732">Signal</keyword>
<evidence type="ECO:0000313" key="5">
    <source>
        <dbReference type="EMBL" id="KAK3051044.1"/>
    </source>
</evidence>
<dbReference type="GO" id="GO:0005576">
    <property type="term" value="C:extracellular region"/>
    <property type="evidence" value="ECO:0007669"/>
    <property type="project" value="UniProtKB-SubCell"/>
</dbReference>
<dbReference type="PANTHER" id="PTHR38850:SF2">
    <property type="entry name" value="CERATO-PLATANIN"/>
    <property type="match status" value="1"/>
</dbReference>
<comment type="similarity">
    <text evidence="2">Belongs to the cerato-platanin family.</text>
</comment>
<accession>A0AAJ0G7F8</accession>
<dbReference type="InterPro" id="IPR036908">
    <property type="entry name" value="RlpA-like_sf"/>
</dbReference>
<feature type="chain" id="PRO_5042552434" description="Cerato-platanin" evidence="4">
    <location>
        <begin position="21"/>
        <end position="222"/>
    </location>
</feature>
<dbReference type="PANTHER" id="PTHR38850">
    <property type="entry name" value="CERATO-PLATANIN"/>
    <property type="match status" value="1"/>
</dbReference>